<name>A0A9J2PBM3_ASCLU</name>
<feature type="transmembrane region" description="Helical" evidence="8">
    <location>
        <begin position="680"/>
        <end position="698"/>
    </location>
</feature>
<organism evidence="10 11">
    <name type="scientific">Ascaris lumbricoides</name>
    <name type="common">Giant roundworm</name>
    <dbReference type="NCBI Taxonomy" id="6252"/>
    <lineage>
        <taxon>Eukaryota</taxon>
        <taxon>Metazoa</taxon>
        <taxon>Ecdysozoa</taxon>
        <taxon>Nematoda</taxon>
        <taxon>Chromadorea</taxon>
        <taxon>Rhabditida</taxon>
        <taxon>Spirurina</taxon>
        <taxon>Ascaridomorpha</taxon>
        <taxon>Ascaridoidea</taxon>
        <taxon>Ascarididae</taxon>
        <taxon>Ascaris</taxon>
    </lineage>
</organism>
<evidence type="ECO:0000313" key="10">
    <source>
        <dbReference type="Proteomes" id="UP000036681"/>
    </source>
</evidence>
<evidence type="ECO:0000256" key="5">
    <source>
        <dbReference type="ARBA" id="ARBA00022989"/>
    </source>
</evidence>
<dbReference type="InterPro" id="IPR036259">
    <property type="entry name" value="MFS_trans_sf"/>
</dbReference>
<keyword evidence="10" id="KW-1185">Reference proteome</keyword>
<dbReference type="InterPro" id="IPR005828">
    <property type="entry name" value="MFS_sugar_transport-like"/>
</dbReference>
<dbReference type="InterPro" id="IPR005829">
    <property type="entry name" value="Sugar_transporter_CS"/>
</dbReference>
<reference evidence="11" key="1">
    <citation type="submission" date="2023-03" db="UniProtKB">
        <authorList>
            <consortium name="WormBaseParasite"/>
        </authorList>
    </citation>
    <scope>IDENTIFICATION</scope>
</reference>
<dbReference type="InterPro" id="IPR045263">
    <property type="entry name" value="GLUT"/>
</dbReference>
<keyword evidence="4 8" id="KW-0812">Transmembrane</keyword>
<dbReference type="AlphaFoldDB" id="A0A9J2PBM3"/>
<evidence type="ECO:0000256" key="6">
    <source>
        <dbReference type="ARBA" id="ARBA00023136"/>
    </source>
</evidence>
<evidence type="ECO:0000256" key="1">
    <source>
        <dbReference type="ARBA" id="ARBA00004651"/>
    </source>
</evidence>
<evidence type="ECO:0000256" key="4">
    <source>
        <dbReference type="ARBA" id="ARBA00022692"/>
    </source>
</evidence>
<evidence type="ECO:0000256" key="2">
    <source>
        <dbReference type="ARBA" id="ARBA00022448"/>
    </source>
</evidence>
<evidence type="ECO:0000259" key="9">
    <source>
        <dbReference type="PROSITE" id="PS50850"/>
    </source>
</evidence>
<feature type="transmembrane region" description="Helical" evidence="8">
    <location>
        <begin position="523"/>
        <end position="543"/>
    </location>
</feature>
<keyword evidence="5 8" id="KW-1133">Transmembrane helix</keyword>
<feature type="transmembrane region" description="Helical" evidence="8">
    <location>
        <begin position="830"/>
        <end position="852"/>
    </location>
</feature>
<dbReference type="NCBIfam" id="TIGR00879">
    <property type="entry name" value="SP"/>
    <property type="match status" value="1"/>
</dbReference>
<feature type="region of interest" description="Disordered" evidence="7">
    <location>
        <begin position="412"/>
        <end position="459"/>
    </location>
</feature>
<feature type="transmembrane region" description="Helical" evidence="8">
    <location>
        <begin position="227"/>
        <end position="250"/>
    </location>
</feature>
<dbReference type="PROSITE" id="PS00217">
    <property type="entry name" value="SUGAR_TRANSPORT_2"/>
    <property type="match status" value="1"/>
</dbReference>
<feature type="region of interest" description="Disordered" evidence="7">
    <location>
        <begin position="487"/>
        <end position="518"/>
    </location>
</feature>
<feature type="domain" description="Major facilitator superfamily (MFS) profile" evidence="9">
    <location>
        <begin position="538"/>
        <end position="964"/>
    </location>
</feature>
<feature type="compositionally biased region" description="Polar residues" evidence="7">
    <location>
        <begin position="271"/>
        <end position="290"/>
    </location>
</feature>
<sequence length="964" mass="106614">MTMNFADRIGYVVCNKLLNGDWPQGSESRTHYYCETSPVISRKRTNASHENGKHNSVNDVKRLMTEPERFPTFRPIEVYYLLNKCVHVASIKATRSHVRVEMEVATDVVGCLDGCVALFTHYNPKKGADLLLDFYCSTEALNKGDRSDWLLNMLSDNKNKHELMLSKEAIKYEEANRDFKRDLFVQKEATRIRRSLEPSQSTVANETTPLLNAVHWSDQFIMGHFRWYVLVILAVFVFLLVAAVIVTCYFDCQNRRTRLPHASRHGRPVLATSQASSHPLLSDDSTQESAATPVERGSLKHRLMIEAHQSVSETSKSLTETNQSCFLLPFHPLDFRVKMLRARQQLIEHMTPMESKASLPSATRGALEEIKIVREKNVGSSKTATDQYSNPPSLLATARLADGDEETPLEAIQETPLSTPSSTPMQTPSKIAESDLKTASGKTESETLEEESDDEPSVAKSITGRAVILHIRFGSKYANLDPCIKGKAGKRMSEDSSKQGSGSTEVVRESKNAEKKPTSNRSIADVVAGYTGPLLLAIFASTMGGSFQFGYHLGCVNVPQQVIKEWYVDSHEQMFGYRPQIEDVAKWQWGITVALFALGGMIGGLASGWAADRFGRKGAMIANNLVALVATAFMWIARYVNMYPLIIVGRVIIGINAGAGTGLVPMYLTEISPVNLRGTIGSVNQLMITIAILLSQIIGLPQLLGTKEHWPLIFAFTAVPVLIQLCTLPFCVESPKYTLLIRNDAKQAKEDLEKLRTGSNLVAELEMMRREAEATSVVEGDGVLRLFKGSYAWPMFIAIMMMMAQQFSGISVAMFFSTPIFKAAGLGPNAIYATLGMGACNVAMTVISVYLVDHPRFGRRILLVSGLAGMLVTSVLLTVSITVYNKDKIGNQWASYPSMVLLYLFVISFATGPGSIPWFFVSELFDSAARGGANSIAVCVNWTSNFFVGVSWEFLNVELFILMF</sequence>
<feature type="compositionally biased region" description="Basic and acidic residues" evidence="7">
    <location>
        <begin position="506"/>
        <end position="517"/>
    </location>
</feature>
<feature type="transmembrane region" description="Helical" evidence="8">
    <location>
        <begin position="795"/>
        <end position="818"/>
    </location>
</feature>
<keyword evidence="2" id="KW-0813">Transport</keyword>
<feature type="compositionally biased region" description="Acidic residues" evidence="7">
    <location>
        <begin position="446"/>
        <end position="456"/>
    </location>
</feature>
<feature type="transmembrane region" description="Helical" evidence="8">
    <location>
        <begin position="710"/>
        <end position="732"/>
    </location>
</feature>
<dbReference type="SUPFAM" id="SSF103473">
    <property type="entry name" value="MFS general substrate transporter"/>
    <property type="match status" value="1"/>
</dbReference>
<feature type="transmembrane region" description="Helical" evidence="8">
    <location>
        <begin position="643"/>
        <end position="668"/>
    </location>
</feature>
<dbReference type="PANTHER" id="PTHR23503:SF8">
    <property type="entry name" value="FACILITATED GLUCOSE TRANSPORTER PROTEIN 1"/>
    <property type="match status" value="1"/>
</dbReference>
<dbReference type="PRINTS" id="PR00171">
    <property type="entry name" value="SUGRTRNSPORT"/>
</dbReference>
<dbReference type="PROSITE" id="PS50850">
    <property type="entry name" value="MFS"/>
    <property type="match status" value="1"/>
</dbReference>
<dbReference type="GO" id="GO:1990539">
    <property type="term" value="P:fructose import across plasma membrane"/>
    <property type="evidence" value="ECO:0007669"/>
    <property type="project" value="UniProtKB-ARBA"/>
</dbReference>
<dbReference type="Gene3D" id="1.20.1250.20">
    <property type="entry name" value="MFS general substrate transporter like domains"/>
    <property type="match status" value="1"/>
</dbReference>
<dbReference type="Proteomes" id="UP000036681">
    <property type="component" value="Unplaced"/>
</dbReference>
<feature type="region of interest" description="Disordered" evidence="7">
    <location>
        <begin position="261"/>
        <end position="293"/>
    </location>
</feature>
<evidence type="ECO:0000256" key="8">
    <source>
        <dbReference type="SAM" id="Phobius"/>
    </source>
</evidence>
<dbReference type="Pfam" id="PF00083">
    <property type="entry name" value="Sugar_tr"/>
    <property type="match status" value="1"/>
</dbReference>
<dbReference type="PANTHER" id="PTHR23503">
    <property type="entry name" value="SOLUTE CARRIER FAMILY 2"/>
    <property type="match status" value="1"/>
</dbReference>
<accession>A0A9J2PBM3</accession>
<keyword evidence="6 8" id="KW-0472">Membrane</keyword>
<feature type="transmembrane region" description="Helical" evidence="8">
    <location>
        <begin position="861"/>
        <end position="881"/>
    </location>
</feature>
<dbReference type="GO" id="GO:0005886">
    <property type="term" value="C:plasma membrane"/>
    <property type="evidence" value="ECO:0007669"/>
    <property type="project" value="UniProtKB-SubCell"/>
</dbReference>
<dbReference type="InterPro" id="IPR003663">
    <property type="entry name" value="Sugar/inositol_transpt"/>
</dbReference>
<evidence type="ECO:0000256" key="3">
    <source>
        <dbReference type="ARBA" id="ARBA00022475"/>
    </source>
</evidence>
<dbReference type="FunFam" id="1.20.1250.20:FF:001511">
    <property type="entry name" value="Solute carrier family 2, facilitated glucose transporter member 5"/>
    <property type="match status" value="1"/>
</dbReference>
<evidence type="ECO:0000313" key="11">
    <source>
        <dbReference type="WBParaSite" id="ALUE_0000731201-mRNA-1"/>
    </source>
</evidence>
<dbReference type="GO" id="GO:0005353">
    <property type="term" value="F:fructose transmembrane transporter activity"/>
    <property type="evidence" value="ECO:0007669"/>
    <property type="project" value="UniProtKB-ARBA"/>
</dbReference>
<feature type="compositionally biased region" description="Low complexity" evidence="7">
    <location>
        <begin position="415"/>
        <end position="429"/>
    </location>
</feature>
<evidence type="ECO:0000256" key="7">
    <source>
        <dbReference type="SAM" id="MobiDB-lite"/>
    </source>
</evidence>
<keyword evidence="3" id="KW-1003">Cell membrane</keyword>
<protein>
    <submittedName>
        <fullName evidence="11">Major facilitator superfamily (MFS) profile domain-containing protein</fullName>
    </submittedName>
</protein>
<proteinExistence type="predicted"/>
<feature type="transmembrane region" description="Helical" evidence="8">
    <location>
        <begin position="618"/>
        <end position="637"/>
    </location>
</feature>
<dbReference type="WBParaSite" id="ALUE_0000731201-mRNA-1">
    <property type="protein sequence ID" value="ALUE_0000731201-mRNA-1"/>
    <property type="gene ID" value="ALUE_0000731201"/>
</dbReference>
<feature type="transmembrane region" description="Helical" evidence="8">
    <location>
        <begin position="587"/>
        <end position="606"/>
    </location>
</feature>
<feature type="transmembrane region" description="Helical" evidence="8">
    <location>
        <begin position="901"/>
        <end position="921"/>
    </location>
</feature>
<dbReference type="PROSITE" id="PS00216">
    <property type="entry name" value="SUGAR_TRANSPORT_1"/>
    <property type="match status" value="1"/>
</dbReference>
<comment type="subcellular location">
    <subcellularLocation>
        <location evidence="1">Cell membrane</location>
        <topology evidence="1">Multi-pass membrane protein</topology>
    </subcellularLocation>
</comment>
<dbReference type="InterPro" id="IPR020846">
    <property type="entry name" value="MFS_dom"/>
</dbReference>